<dbReference type="AlphaFoldDB" id="A0AAN7BHN6"/>
<reference evidence="1" key="2">
    <citation type="submission" date="2023-05" db="EMBL/GenBank/DDBJ databases">
        <authorList>
            <consortium name="Lawrence Berkeley National Laboratory"/>
            <person name="Steindorff A."/>
            <person name="Hensen N."/>
            <person name="Bonometti L."/>
            <person name="Westerberg I."/>
            <person name="Brannstrom I.O."/>
            <person name="Guillou S."/>
            <person name="Cros-Aarteil S."/>
            <person name="Calhoun S."/>
            <person name="Haridas S."/>
            <person name="Kuo A."/>
            <person name="Mondo S."/>
            <person name="Pangilinan J."/>
            <person name="Riley R."/>
            <person name="Labutti K."/>
            <person name="Andreopoulos B."/>
            <person name="Lipzen A."/>
            <person name="Chen C."/>
            <person name="Yanf M."/>
            <person name="Daum C."/>
            <person name="Ng V."/>
            <person name="Clum A."/>
            <person name="Ohm R."/>
            <person name="Martin F."/>
            <person name="Silar P."/>
            <person name="Natvig D."/>
            <person name="Lalanne C."/>
            <person name="Gautier V."/>
            <person name="Ament-Velasquez S.L."/>
            <person name="Kruys A."/>
            <person name="Hutchinson M.I."/>
            <person name="Powell A.J."/>
            <person name="Barry K."/>
            <person name="Miller A.N."/>
            <person name="Grigoriev I.V."/>
            <person name="Debuchy R."/>
            <person name="Gladieux P."/>
            <person name="Thoren M.H."/>
            <person name="Johannesson H."/>
        </authorList>
    </citation>
    <scope>NUCLEOTIDE SEQUENCE</scope>
    <source>
        <strain evidence="1">CBS 990.96</strain>
    </source>
</reference>
<gene>
    <name evidence="1" type="ORF">QBC38DRAFT_487197</name>
</gene>
<accession>A0AAN7BHN6</accession>
<keyword evidence="2" id="KW-1185">Reference proteome</keyword>
<dbReference type="Proteomes" id="UP001301958">
    <property type="component" value="Unassembled WGS sequence"/>
</dbReference>
<evidence type="ECO:0000313" key="2">
    <source>
        <dbReference type="Proteomes" id="UP001301958"/>
    </source>
</evidence>
<name>A0AAN7BHN6_9PEZI</name>
<evidence type="ECO:0000313" key="1">
    <source>
        <dbReference type="EMBL" id="KAK4223686.1"/>
    </source>
</evidence>
<protein>
    <submittedName>
        <fullName evidence="1">Uncharacterized protein</fullName>
    </submittedName>
</protein>
<dbReference type="EMBL" id="MU865418">
    <property type="protein sequence ID" value="KAK4223686.1"/>
    <property type="molecule type" value="Genomic_DNA"/>
</dbReference>
<proteinExistence type="predicted"/>
<reference evidence="1" key="1">
    <citation type="journal article" date="2023" name="Mol. Phylogenet. Evol.">
        <title>Genome-scale phylogeny and comparative genomics of the fungal order Sordariales.</title>
        <authorList>
            <person name="Hensen N."/>
            <person name="Bonometti L."/>
            <person name="Westerberg I."/>
            <person name="Brannstrom I.O."/>
            <person name="Guillou S."/>
            <person name="Cros-Aarteil S."/>
            <person name="Calhoun S."/>
            <person name="Haridas S."/>
            <person name="Kuo A."/>
            <person name="Mondo S."/>
            <person name="Pangilinan J."/>
            <person name="Riley R."/>
            <person name="LaButti K."/>
            <person name="Andreopoulos B."/>
            <person name="Lipzen A."/>
            <person name="Chen C."/>
            <person name="Yan M."/>
            <person name="Daum C."/>
            <person name="Ng V."/>
            <person name="Clum A."/>
            <person name="Steindorff A."/>
            <person name="Ohm R.A."/>
            <person name="Martin F."/>
            <person name="Silar P."/>
            <person name="Natvig D.O."/>
            <person name="Lalanne C."/>
            <person name="Gautier V."/>
            <person name="Ament-Velasquez S.L."/>
            <person name="Kruys A."/>
            <person name="Hutchinson M.I."/>
            <person name="Powell A.J."/>
            <person name="Barry K."/>
            <person name="Miller A.N."/>
            <person name="Grigoriev I.V."/>
            <person name="Debuchy R."/>
            <person name="Gladieux P."/>
            <person name="Hiltunen Thoren M."/>
            <person name="Johannesson H."/>
        </authorList>
    </citation>
    <scope>NUCLEOTIDE SEQUENCE</scope>
    <source>
        <strain evidence="1">CBS 990.96</strain>
    </source>
</reference>
<sequence>MASYHRVLQVLGRSVDQKSVECDHDIHPWDILINNERWEGKVRLIGFVDVFIVICYTGESRFEKGVLIYKDDDAIRTIMKSKAVEEAKITPESIGLKLLNPEEPEPADETKRKEPKRYFLFDEDKGGLDYKITSLGHPIGLKTEYPLKSLAKYDIKIRKGRDGAMRKRILRGVKQHDLFDLMHDAIRAGIITHAQLIGTIIGKTVGGSALEDVTGKYVSAFVGVKGSNNLSLSGERV</sequence>
<organism evidence="1 2">
    <name type="scientific">Podospora fimiseda</name>
    <dbReference type="NCBI Taxonomy" id="252190"/>
    <lineage>
        <taxon>Eukaryota</taxon>
        <taxon>Fungi</taxon>
        <taxon>Dikarya</taxon>
        <taxon>Ascomycota</taxon>
        <taxon>Pezizomycotina</taxon>
        <taxon>Sordariomycetes</taxon>
        <taxon>Sordariomycetidae</taxon>
        <taxon>Sordariales</taxon>
        <taxon>Podosporaceae</taxon>
        <taxon>Podospora</taxon>
    </lineage>
</organism>
<comment type="caution">
    <text evidence="1">The sequence shown here is derived from an EMBL/GenBank/DDBJ whole genome shotgun (WGS) entry which is preliminary data.</text>
</comment>